<feature type="compositionally biased region" description="Polar residues" evidence="1">
    <location>
        <begin position="84"/>
        <end position="93"/>
    </location>
</feature>
<feature type="compositionally biased region" description="Low complexity" evidence="1">
    <location>
        <begin position="343"/>
        <end position="367"/>
    </location>
</feature>
<feature type="compositionally biased region" description="Low complexity" evidence="1">
    <location>
        <begin position="387"/>
        <end position="400"/>
    </location>
</feature>
<feature type="region of interest" description="Disordered" evidence="1">
    <location>
        <begin position="260"/>
        <end position="441"/>
    </location>
</feature>
<organism evidence="2 3">
    <name type="scientific">Rhodotorula mucilaginosa</name>
    <name type="common">Yeast</name>
    <name type="synonym">Rhodotorula rubra</name>
    <dbReference type="NCBI Taxonomy" id="5537"/>
    <lineage>
        <taxon>Eukaryota</taxon>
        <taxon>Fungi</taxon>
        <taxon>Dikarya</taxon>
        <taxon>Basidiomycota</taxon>
        <taxon>Pucciniomycotina</taxon>
        <taxon>Microbotryomycetes</taxon>
        <taxon>Sporidiobolales</taxon>
        <taxon>Sporidiobolaceae</taxon>
        <taxon>Rhodotorula</taxon>
    </lineage>
</organism>
<protein>
    <submittedName>
        <fullName evidence="2">Uncharacterized protein</fullName>
    </submittedName>
</protein>
<dbReference type="AlphaFoldDB" id="A0A9P6VW84"/>
<dbReference type="EMBL" id="PUHQ01000091">
    <property type="protein sequence ID" value="KAG0656834.1"/>
    <property type="molecule type" value="Genomic_DNA"/>
</dbReference>
<keyword evidence="3" id="KW-1185">Reference proteome</keyword>
<proteinExistence type="predicted"/>
<feature type="compositionally biased region" description="Low complexity" evidence="1">
    <location>
        <begin position="429"/>
        <end position="441"/>
    </location>
</feature>
<feature type="compositionally biased region" description="Low complexity" evidence="1">
    <location>
        <begin position="295"/>
        <end position="316"/>
    </location>
</feature>
<name>A0A9P6VW84_RHOMI</name>
<evidence type="ECO:0000256" key="1">
    <source>
        <dbReference type="SAM" id="MobiDB-lite"/>
    </source>
</evidence>
<feature type="region of interest" description="Disordered" evidence="1">
    <location>
        <begin position="1"/>
        <end position="211"/>
    </location>
</feature>
<feature type="compositionally biased region" description="Basic and acidic residues" evidence="1">
    <location>
        <begin position="191"/>
        <end position="205"/>
    </location>
</feature>
<dbReference type="Proteomes" id="UP000777482">
    <property type="component" value="Unassembled WGS sequence"/>
</dbReference>
<evidence type="ECO:0000313" key="3">
    <source>
        <dbReference type="Proteomes" id="UP000777482"/>
    </source>
</evidence>
<accession>A0A9P6VW84</accession>
<gene>
    <name evidence="2" type="ORF">C6P46_006938</name>
</gene>
<reference evidence="2 3" key="1">
    <citation type="submission" date="2020-11" db="EMBL/GenBank/DDBJ databases">
        <title>Kefir isolates.</title>
        <authorList>
            <person name="Marcisauskas S."/>
            <person name="Kim Y."/>
            <person name="Blasche S."/>
        </authorList>
    </citation>
    <scope>NUCLEOTIDE SEQUENCE [LARGE SCALE GENOMIC DNA]</scope>
    <source>
        <strain evidence="2 3">KR</strain>
    </source>
</reference>
<sequence>MLARSLGSRLNHNAENPGGHLHHKTPARPVAGKSAAPPATAGKGALQNTARSGRVLGAKDRNLAKGSDQAGQDSTGLLFPGAKPSTSQAQAGPSSCAPRPAQQQQQPFKTPLPNKTLRRLAPQDLRTPATALRPKRAPPLELDSPDVSMEADAEQQPVEPQEEEDREVEYAGASARDYGALLSPPRIRQRSGKEAHDQHFTRTDEPYVPDWDEPDYKTAGIGAALRAIPWGKLGDVDEWLQQEELERRMFKATLDDEIPAPAYLHDQDDADQPMFPLPKVRAPLAGKSRNQVGSPATSTRPRPGAPAPGNAGLSASNARKQLGASAAARLPMSAGPNRPRPPLSQTSSQSSLRASALQRSSAQASSTMMPPPSMTRKPLTSQAIGGSSSAARLASSTNSAPIRPTRPRLAPTGLGRAMSSPAVTMNRLGGPAQQQGSSVSAAQLAANRRAELDAAEKALGAFGIVDSDSAGIDALLSELEDDGLAARGFGDEALVPAADSEFRLDLDL</sequence>
<comment type="caution">
    <text evidence="2">The sequence shown here is derived from an EMBL/GenBank/DDBJ whole genome shotgun (WGS) entry which is preliminary data.</text>
</comment>
<dbReference type="OrthoDB" id="2529411at2759"/>
<evidence type="ECO:0000313" key="2">
    <source>
        <dbReference type="EMBL" id="KAG0656834.1"/>
    </source>
</evidence>